<reference evidence="1 2" key="1">
    <citation type="submission" date="2014-07" db="EMBL/GenBank/DDBJ databases">
        <authorList>
            <person name="Lee K."/>
            <person name="Lim J.Y."/>
            <person name="Hwang I."/>
        </authorList>
    </citation>
    <scope>NUCLEOTIDE SEQUENCE [LARGE SCALE GENOMIC DNA]</scope>
    <source>
        <strain evidence="1 2">KL28</strain>
    </source>
</reference>
<dbReference type="RefSeq" id="WP_038612016.1">
    <property type="nucleotide sequence ID" value="NZ_CP009048.1"/>
</dbReference>
<gene>
    <name evidence="1" type="ORF">PSAKL28_30320</name>
</gene>
<accession>A0A077F9Y1</accession>
<dbReference type="EMBL" id="CP009048">
    <property type="protein sequence ID" value="AIL62217.1"/>
    <property type="molecule type" value="Genomic_DNA"/>
</dbReference>
<evidence type="ECO:0000313" key="2">
    <source>
        <dbReference type="Proteomes" id="UP000028931"/>
    </source>
</evidence>
<dbReference type="HOGENOM" id="CLU_162353_2_0_6"/>
<dbReference type="KEGG" id="palk:PSAKL28_30320"/>
<protein>
    <submittedName>
        <fullName evidence="1">Uncharacterized protein</fullName>
    </submittedName>
</protein>
<evidence type="ECO:0000313" key="1">
    <source>
        <dbReference type="EMBL" id="AIL62217.1"/>
    </source>
</evidence>
<proteinExistence type="predicted"/>
<sequence>MAHSSRYHRRHSKLLFPVGALIFSKGVDRLMREGRLDPMPFFQRHAHGDWGQVSDETWYANSAALKIDGQLNSFYVVTREISLSIMSEADRSATMIRLLSER</sequence>
<dbReference type="Proteomes" id="UP000028931">
    <property type="component" value="Chromosome"/>
</dbReference>
<name>A0A077F9Y1_9PSED</name>
<dbReference type="AlphaFoldDB" id="A0A077F9Y1"/>
<organism evidence="1 2">
    <name type="scientific">Pseudomonas alkylphenolica</name>
    <dbReference type="NCBI Taxonomy" id="237609"/>
    <lineage>
        <taxon>Bacteria</taxon>
        <taxon>Pseudomonadati</taxon>
        <taxon>Pseudomonadota</taxon>
        <taxon>Gammaproteobacteria</taxon>
        <taxon>Pseudomonadales</taxon>
        <taxon>Pseudomonadaceae</taxon>
        <taxon>Pseudomonas</taxon>
    </lineage>
</organism>
<dbReference type="OrthoDB" id="5522207at2"/>